<accession>A0AAE3YAW9</accession>
<dbReference type="Proteomes" id="UP001184861">
    <property type="component" value="Unassembled WGS sequence"/>
</dbReference>
<organism evidence="1 2">
    <name type="scientific">Chryseobacterium rhizosphaerae</name>
    <dbReference type="NCBI Taxonomy" id="395937"/>
    <lineage>
        <taxon>Bacteria</taxon>
        <taxon>Pseudomonadati</taxon>
        <taxon>Bacteroidota</taxon>
        <taxon>Flavobacteriia</taxon>
        <taxon>Flavobacteriales</taxon>
        <taxon>Weeksellaceae</taxon>
        <taxon>Chryseobacterium group</taxon>
        <taxon>Chryseobacterium</taxon>
    </lineage>
</organism>
<reference evidence="1" key="1">
    <citation type="submission" date="2023-07" db="EMBL/GenBank/DDBJ databases">
        <title>Sorghum-associated microbial communities from plants grown in Nebraska, USA.</title>
        <authorList>
            <person name="Schachtman D."/>
        </authorList>
    </citation>
    <scope>NUCLEOTIDE SEQUENCE</scope>
    <source>
        <strain evidence="1">DS2360</strain>
    </source>
</reference>
<evidence type="ECO:0000313" key="1">
    <source>
        <dbReference type="EMBL" id="MDR6527152.1"/>
    </source>
</evidence>
<dbReference type="Pfam" id="PF05635">
    <property type="entry name" value="23S_rRNA_IVP"/>
    <property type="match status" value="1"/>
</dbReference>
<dbReference type="PANTHER" id="PTHR38471:SF2">
    <property type="entry name" value="FOUR HELIX BUNDLE PROTEIN"/>
    <property type="match status" value="1"/>
</dbReference>
<name>A0AAE3YAW9_9FLAO</name>
<comment type="caution">
    <text evidence="1">The sequence shown here is derived from an EMBL/GenBank/DDBJ whole genome shotgun (WGS) entry which is preliminary data.</text>
</comment>
<dbReference type="SUPFAM" id="SSF158446">
    <property type="entry name" value="IVS-encoded protein-like"/>
    <property type="match status" value="1"/>
</dbReference>
<dbReference type="RefSeq" id="WP_284461473.1">
    <property type="nucleotide sequence ID" value="NZ_JAVDQY010000002.1"/>
</dbReference>
<dbReference type="AlphaFoldDB" id="A0AAE3YAW9"/>
<dbReference type="CDD" id="cd16377">
    <property type="entry name" value="23S_rRNA_IVP_like"/>
    <property type="match status" value="1"/>
</dbReference>
<dbReference type="InterPro" id="IPR036583">
    <property type="entry name" value="23S_rRNA_IVS_sf"/>
</dbReference>
<dbReference type="Gene3D" id="1.20.1440.60">
    <property type="entry name" value="23S rRNA-intervening sequence"/>
    <property type="match status" value="1"/>
</dbReference>
<dbReference type="PANTHER" id="PTHR38471">
    <property type="entry name" value="FOUR HELIX BUNDLE PROTEIN"/>
    <property type="match status" value="1"/>
</dbReference>
<gene>
    <name evidence="1" type="ORF">J2787_002532</name>
</gene>
<dbReference type="NCBIfam" id="TIGR02436">
    <property type="entry name" value="four helix bundle protein"/>
    <property type="match status" value="1"/>
</dbReference>
<dbReference type="InterPro" id="IPR012657">
    <property type="entry name" value="23S_rRNA-intervening_sequence"/>
</dbReference>
<dbReference type="EMBL" id="JAVDQY010000002">
    <property type="protein sequence ID" value="MDR6527152.1"/>
    <property type="molecule type" value="Genomic_DNA"/>
</dbReference>
<evidence type="ECO:0000313" key="2">
    <source>
        <dbReference type="Proteomes" id="UP001184861"/>
    </source>
</evidence>
<proteinExistence type="predicted"/>
<sequence>MSRDYTELEVWIEGRKLVNLTYILTTNFPKEEVFALTSQIRRAAISIRSNIAEGCGRRTSKDTLHFLHIARGSLYELETQFYLALDQVYISKDDFEIVNRKILLCKKLISGFINYYKKIENEK</sequence>
<protein>
    <submittedName>
        <fullName evidence="1">Four helix bundle protein</fullName>
    </submittedName>
</protein>